<dbReference type="NCBIfam" id="NF003294">
    <property type="entry name" value="PRK04290.1-3"/>
    <property type="match status" value="1"/>
</dbReference>
<dbReference type="STRING" id="1550566.SZ63_01335"/>
<dbReference type="OrthoDB" id="7793at2157"/>
<keyword evidence="6" id="KW-1185">Reference proteome</keyword>
<proteinExistence type="inferred from homology"/>
<dbReference type="GO" id="GO:0003735">
    <property type="term" value="F:structural constituent of ribosome"/>
    <property type="evidence" value="ECO:0007669"/>
    <property type="project" value="InterPro"/>
</dbReference>
<dbReference type="RefSeq" id="WP_048112720.1">
    <property type="nucleotide sequence ID" value="NZ_JXOJ01000001.1"/>
</dbReference>
<dbReference type="GO" id="GO:1990904">
    <property type="term" value="C:ribonucleoprotein complex"/>
    <property type="evidence" value="ECO:0007669"/>
    <property type="project" value="UniProtKB-KW"/>
</dbReference>
<evidence type="ECO:0000256" key="4">
    <source>
        <dbReference type="HAMAP-Rule" id="MF_00512"/>
    </source>
</evidence>
<dbReference type="Proteomes" id="UP000035301">
    <property type="component" value="Unassembled WGS sequence"/>
</dbReference>
<accession>A0A0H1R924</accession>
<keyword evidence="2 4" id="KW-0689">Ribosomal protein</keyword>
<comment type="similarity">
    <text evidence="1 4">Belongs to the eukaryotic ribosomal protein eS6 family.</text>
</comment>
<evidence type="ECO:0000313" key="5">
    <source>
        <dbReference type="EMBL" id="KLK89117.1"/>
    </source>
</evidence>
<dbReference type="GO" id="GO:0005840">
    <property type="term" value="C:ribosome"/>
    <property type="evidence" value="ECO:0007669"/>
    <property type="project" value="UniProtKB-KW"/>
</dbReference>
<organism evidence="5 6">
    <name type="scientific">Methanoculleus sediminis</name>
    <dbReference type="NCBI Taxonomy" id="1550566"/>
    <lineage>
        <taxon>Archaea</taxon>
        <taxon>Methanobacteriati</taxon>
        <taxon>Methanobacteriota</taxon>
        <taxon>Stenosarchaea group</taxon>
        <taxon>Methanomicrobia</taxon>
        <taxon>Methanomicrobiales</taxon>
        <taxon>Methanomicrobiaceae</taxon>
        <taxon>Methanoculleus</taxon>
    </lineage>
</organism>
<comment type="caution">
    <text evidence="5">The sequence shown here is derived from an EMBL/GenBank/DDBJ whole genome shotgun (WGS) entry which is preliminary data.</text>
</comment>
<dbReference type="AlphaFoldDB" id="A0A0H1R924"/>
<dbReference type="InterPro" id="IPR020924">
    <property type="entry name" value="Ribosomal_eS6_arc"/>
</dbReference>
<evidence type="ECO:0000256" key="3">
    <source>
        <dbReference type="ARBA" id="ARBA00023274"/>
    </source>
</evidence>
<evidence type="ECO:0000256" key="1">
    <source>
        <dbReference type="ARBA" id="ARBA00009312"/>
    </source>
</evidence>
<reference evidence="5 6" key="1">
    <citation type="journal article" date="2015" name="Int. J. Syst. Evol. Microbiol.">
        <title>Methanoculleus sediminis sp. nov., a methanogen from sediments near a submarine mud volcano.</title>
        <authorList>
            <person name="Chen S.C."/>
            <person name="Chen M.F."/>
            <person name="Lai M.C."/>
            <person name="Weng C.Y."/>
            <person name="Wu S.Y."/>
            <person name="Lin S."/>
            <person name="Yang T.F."/>
            <person name="Chen P.C."/>
        </authorList>
    </citation>
    <scope>NUCLEOTIDE SEQUENCE [LARGE SCALE GENOMIC DNA]</scope>
    <source>
        <strain evidence="5 6">S3Fa</strain>
    </source>
</reference>
<gene>
    <name evidence="4" type="primary">rps6e</name>
    <name evidence="5" type="ORF">SZ63_01335</name>
</gene>
<protein>
    <recommendedName>
        <fullName evidence="4">Small ribosomal subunit protein eS6</fullName>
    </recommendedName>
</protein>
<dbReference type="PATRIC" id="fig|1550566.3.peg.284"/>
<dbReference type="InterPro" id="IPR001377">
    <property type="entry name" value="Ribosomal_eS6"/>
</dbReference>
<evidence type="ECO:0000313" key="6">
    <source>
        <dbReference type="Proteomes" id="UP000035301"/>
    </source>
</evidence>
<dbReference type="EMBL" id="JXOJ01000001">
    <property type="protein sequence ID" value="KLK89117.1"/>
    <property type="molecule type" value="Genomic_DNA"/>
</dbReference>
<keyword evidence="3 4" id="KW-0687">Ribonucleoprotein</keyword>
<dbReference type="PANTHER" id="PTHR11502">
    <property type="entry name" value="40S RIBOSOMAL PROTEIN S6"/>
    <property type="match status" value="1"/>
</dbReference>
<evidence type="ECO:0000256" key="2">
    <source>
        <dbReference type="ARBA" id="ARBA00022980"/>
    </source>
</evidence>
<name>A0A0H1R924_9EURY</name>
<dbReference type="Pfam" id="PF01092">
    <property type="entry name" value="Ribosomal_S6e"/>
    <property type="match status" value="1"/>
</dbReference>
<dbReference type="HAMAP" id="MF_00512">
    <property type="entry name" value="Ribosomal_eS6"/>
    <property type="match status" value="1"/>
</dbReference>
<dbReference type="GO" id="GO:0006412">
    <property type="term" value="P:translation"/>
    <property type="evidence" value="ECO:0007669"/>
    <property type="project" value="UniProtKB-UniRule"/>
</dbReference>
<sequence length="132" mass="14043">MADFKIILSDPETGRSYKIDATGPAAGGFIGKRIGDEIDGDVLGFAGYTIKITGATDKTGIPARRDLPGPSRRRLLLSKGVGFHPVMDGERRRKSVRGNEISADIVQINAAVKQSGAKPLAEYFSQPEAAAE</sequence>
<dbReference type="SMART" id="SM01405">
    <property type="entry name" value="Ribosomal_S6e"/>
    <property type="match status" value="1"/>
</dbReference>